<dbReference type="Proteomes" id="UP000567179">
    <property type="component" value="Unassembled WGS sequence"/>
</dbReference>
<evidence type="ECO:0000256" key="2">
    <source>
        <dbReference type="ARBA" id="ARBA00004648"/>
    </source>
</evidence>
<dbReference type="CDD" id="cd06530">
    <property type="entry name" value="S26_SPase_I"/>
    <property type="match status" value="1"/>
</dbReference>
<dbReference type="GO" id="GO:0004252">
    <property type="term" value="F:serine-type endopeptidase activity"/>
    <property type="evidence" value="ECO:0007669"/>
    <property type="project" value="InterPro"/>
</dbReference>
<dbReference type="PRINTS" id="PR00728">
    <property type="entry name" value="SIGNALPTASE"/>
</dbReference>
<keyword evidence="10" id="KW-0472">Membrane</keyword>
<comment type="subcellular location">
    <subcellularLocation>
        <location evidence="2">Endoplasmic reticulum membrane</location>
        <topology evidence="2">Single-pass type II membrane protein</topology>
    </subcellularLocation>
</comment>
<protein>
    <recommendedName>
        <fullName evidence="5 13">Signal peptidase complex catalytic subunit SEC11</fullName>
        <ecNumber evidence="4 13">3.4.21.89</ecNumber>
    </recommendedName>
</protein>
<dbReference type="InterPro" id="IPR036286">
    <property type="entry name" value="LexA/Signal_pep-like_sf"/>
</dbReference>
<dbReference type="SUPFAM" id="SSF51306">
    <property type="entry name" value="LexA/Signal peptidase"/>
    <property type="match status" value="1"/>
</dbReference>
<keyword evidence="15" id="KW-1185">Reference proteome</keyword>
<dbReference type="PANTHER" id="PTHR10806:SF6">
    <property type="entry name" value="SIGNAL PEPTIDASE COMPLEX CATALYTIC SUBUNIT SEC11"/>
    <property type="match status" value="1"/>
</dbReference>
<dbReference type="NCBIfam" id="TIGR02228">
    <property type="entry name" value="sigpep_I_arch"/>
    <property type="match status" value="1"/>
</dbReference>
<evidence type="ECO:0000256" key="12">
    <source>
        <dbReference type="ARBA" id="ARBA00047037"/>
    </source>
</evidence>
<dbReference type="GO" id="GO:0005787">
    <property type="term" value="C:signal peptidase complex"/>
    <property type="evidence" value="ECO:0007669"/>
    <property type="project" value="TreeGrafter"/>
</dbReference>
<evidence type="ECO:0000256" key="1">
    <source>
        <dbReference type="ARBA" id="ARBA00000677"/>
    </source>
</evidence>
<accession>A0A8H5BTT2</accession>
<keyword evidence="9" id="KW-1133">Transmembrane helix</keyword>
<dbReference type="EMBL" id="JAACJJ010000005">
    <property type="protein sequence ID" value="KAF5328237.1"/>
    <property type="molecule type" value="Genomic_DNA"/>
</dbReference>
<keyword evidence="6" id="KW-0812">Transmembrane</keyword>
<dbReference type="AlphaFoldDB" id="A0A8H5BTT2"/>
<gene>
    <name evidence="14" type="ORF">D9619_013428</name>
</gene>
<keyword evidence="8" id="KW-0735">Signal-anchor</keyword>
<organism evidence="14 15">
    <name type="scientific">Psilocybe cf. subviscida</name>
    <dbReference type="NCBI Taxonomy" id="2480587"/>
    <lineage>
        <taxon>Eukaryota</taxon>
        <taxon>Fungi</taxon>
        <taxon>Dikarya</taxon>
        <taxon>Basidiomycota</taxon>
        <taxon>Agaricomycotina</taxon>
        <taxon>Agaricomycetes</taxon>
        <taxon>Agaricomycetidae</taxon>
        <taxon>Agaricales</taxon>
        <taxon>Agaricineae</taxon>
        <taxon>Strophariaceae</taxon>
        <taxon>Psilocybe</taxon>
    </lineage>
</organism>
<sequence length="145" mass="15714">MRSTLTQMLSLGYSIASMLMLYTGLGLAANTSSPIVVVLSGSMEPGIRRGDLILLTNPSPAQYSTGDIVVYELPSQDVPIVHRIIQSFNVVDSVTDLHDASILSTSRSQDQLMLTKGDNNPVDDLMLYDGLEHIQPKHVVGKMQG</sequence>
<evidence type="ECO:0000256" key="10">
    <source>
        <dbReference type="ARBA" id="ARBA00023136"/>
    </source>
</evidence>
<dbReference type="GO" id="GO:0009003">
    <property type="term" value="F:signal peptidase activity"/>
    <property type="evidence" value="ECO:0007669"/>
    <property type="project" value="UniProtKB-EC"/>
</dbReference>
<evidence type="ECO:0000256" key="3">
    <source>
        <dbReference type="ARBA" id="ARBA00011035"/>
    </source>
</evidence>
<evidence type="ECO:0000256" key="13">
    <source>
        <dbReference type="RuleBase" id="RU362047"/>
    </source>
</evidence>
<reference evidence="14 15" key="1">
    <citation type="journal article" date="2020" name="ISME J.">
        <title>Uncovering the hidden diversity of litter-decomposition mechanisms in mushroom-forming fungi.</title>
        <authorList>
            <person name="Floudas D."/>
            <person name="Bentzer J."/>
            <person name="Ahren D."/>
            <person name="Johansson T."/>
            <person name="Persson P."/>
            <person name="Tunlid A."/>
        </authorList>
    </citation>
    <scope>NUCLEOTIDE SEQUENCE [LARGE SCALE GENOMIC DNA]</scope>
    <source>
        <strain evidence="14 15">CBS 101986</strain>
    </source>
</reference>
<evidence type="ECO:0000256" key="7">
    <source>
        <dbReference type="ARBA" id="ARBA00022824"/>
    </source>
</evidence>
<keyword evidence="13" id="KW-0378">Hydrolase</keyword>
<name>A0A8H5BTT2_9AGAR</name>
<comment type="caution">
    <text evidence="14">The sequence shown here is derived from an EMBL/GenBank/DDBJ whole genome shotgun (WGS) entry which is preliminary data.</text>
</comment>
<evidence type="ECO:0000256" key="8">
    <source>
        <dbReference type="ARBA" id="ARBA00022968"/>
    </source>
</evidence>
<dbReference type="OrthoDB" id="10257561at2759"/>
<evidence type="ECO:0000256" key="9">
    <source>
        <dbReference type="ARBA" id="ARBA00022989"/>
    </source>
</evidence>
<evidence type="ECO:0000313" key="14">
    <source>
        <dbReference type="EMBL" id="KAF5328237.1"/>
    </source>
</evidence>
<dbReference type="PANTHER" id="PTHR10806">
    <property type="entry name" value="SIGNAL PEPTIDASE COMPLEX CATALYTIC SUBUNIT SEC11"/>
    <property type="match status" value="1"/>
</dbReference>
<dbReference type="GO" id="GO:0006465">
    <property type="term" value="P:signal peptide processing"/>
    <property type="evidence" value="ECO:0007669"/>
    <property type="project" value="UniProtKB-UniRule"/>
</dbReference>
<comment type="catalytic activity">
    <reaction evidence="1 13">
        <text>Cleavage of hydrophobic, N-terminal signal or leader sequences from secreted and periplasmic proteins.</text>
        <dbReference type="EC" id="3.4.21.89"/>
    </reaction>
</comment>
<comment type="subunit">
    <text evidence="12">Component of the signal peptidase complex (SPC) composed of a catalytic subunit SEC11 and three accessory subunits SPC1, SPC2 and SPC3. The complex induces a local thinning of the ER membrane which is used to measure the length of the signal peptide (SP) h-region of protein substrates. This ensures the selectivity of the complex towards h-regions shorter than 18-20 amino acids. SPC associates with the translocon complex.</text>
</comment>
<evidence type="ECO:0000256" key="4">
    <source>
        <dbReference type="ARBA" id="ARBA00013208"/>
    </source>
</evidence>
<proteinExistence type="inferred from homology"/>
<evidence type="ECO:0000256" key="5">
    <source>
        <dbReference type="ARBA" id="ARBA00019685"/>
    </source>
</evidence>
<evidence type="ECO:0000256" key="6">
    <source>
        <dbReference type="ARBA" id="ARBA00022692"/>
    </source>
</evidence>
<dbReference type="EC" id="3.4.21.89" evidence="4 13"/>
<comment type="similarity">
    <text evidence="3 13">Belongs to the peptidase S26B family.</text>
</comment>
<comment type="function">
    <text evidence="11">Catalytic component of the signal peptidase complex (SPC) which catalyzes the cleavage of N-terminal signal sequences from nascent proteins as they are translocated into the lumen of the endoplasmic reticulum. Specifically cleaves N-terminal signal peptides that contain a hydrophobic alpha-helix (h-region) shorter than 18-20 amino acids.</text>
</comment>
<keyword evidence="7 13" id="KW-0256">Endoplasmic reticulum</keyword>
<dbReference type="InterPro" id="IPR001733">
    <property type="entry name" value="Peptidase_S26B"/>
</dbReference>
<dbReference type="InterPro" id="IPR019533">
    <property type="entry name" value="Peptidase_S26"/>
</dbReference>
<evidence type="ECO:0000256" key="11">
    <source>
        <dbReference type="ARBA" id="ARBA00045533"/>
    </source>
</evidence>
<keyword evidence="13" id="KW-0645">Protease</keyword>
<evidence type="ECO:0000313" key="15">
    <source>
        <dbReference type="Proteomes" id="UP000567179"/>
    </source>
</evidence>